<evidence type="ECO:0000259" key="1">
    <source>
        <dbReference type="Pfam" id="PF01841"/>
    </source>
</evidence>
<dbReference type="EMBL" id="JACVEL010000011">
    <property type="protein sequence ID" value="MBC9813527.1"/>
    <property type="molecule type" value="Genomic_DNA"/>
</dbReference>
<dbReference type="InterPro" id="IPR038765">
    <property type="entry name" value="Papain-like_cys_pep_sf"/>
</dbReference>
<proteinExistence type="predicted"/>
<accession>A0A8J6PDU3</accession>
<organism evidence="2 3">
    <name type="scientific">Taishania pollutisoli</name>
    <dbReference type="NCBI Taxonomy" id="2766479"/>
    <lineage>
        <taxon>Bacteria</taxon>
        <taxon>Pseudomonadati</taxon>
        <taxon>Bacteroidota</taxon>
        <taxon>Flavobacteriia</taxon>
        <taxon>Flavobacteriales</taxon>
        <taxon>Crocinitomicaceae</taxon>
        <taxon>Taishania</taxon>
    </lineage>
</organism>
<dbReference type="SUPFAM" id="SSF54001">
    <property type="entry name" value="Cysteine proteinases"/>
    <property type="match status" value="1"/>
</dbReference>
<dbReference type="RefSeq" id="WP_216714610.1">
    <property type="nucleotide sequence ID" value="NZ_JACVEL010000011.1"/>
</dbReference>
<gene>
    <name evidence="2" type="ORF">H9Y05_13710</name>
</gene>
<protein>
    <submittedName>
        <fullName evidence="2">Transglutaminase family protein</fullName>
    </submittedName>
</protein>
<dbReference type="PANTHER" id="PTHR33490">
    <property type="entry name" value="BLR5614 PROTEIN-RELATED"/>
    <property type="match status" value="1"/>
</dbReference>
<reference evidence="2" key="1">
    <citation type="submission" date="2020-09" db="EMBL/GenBank/DDBJ databases">
        <title>Taishania pollutisoli gen. nov., sp. nov., Isolated from Tetrabromobisphenol A-Contaminated Soil.</title>
        <authorList>
            <person name="Chen Q."/>
        </authorList>
    </citation>
    <scope>NUCLEOTIDE SEQUENCE</scope>
    <source>
        <strain evidence="2">CZZ-1</strain>
    </source>
</reference>
<feature type="domain" description="Transglutaminase-like" evidence="1">
    <location>
        <begin position="29"/>
        <end position="135"/>
    </location>
</feature>
<keyword evidence="3" id="KW-1185">Reference proteome</keyword>
<sequence length="213" mass="24985">MENFLRETAYLNYSHPAFDEFLKETSLHGNGTEQALQLYYLVRDSFLYDPFHLDLRPQSLIASGILTRKRAWCVEKAIVLAACARKQGIPSSLGYAIVVNHIGTDKLEKYLRKKEIVFHGYVSLFLDGKWVKCTPAFDQKVCRINKVSTLNWDGKTDSMFQEFEGNQQFMEYVHFYGEFDDVPVELMNSEMKKHYPHLFEEVYDSKEFSFFHM</sequence>
<evidence type="ECO:0000313" key="3">
    <source>
        <dbReference type="Proteomes" id="UP000652681"/>
    </source>
</evidence>
<evidence type="ECO:0000313" key="2">
    <source>
        <dbReference type="EMBL" id="MBC9813527.1"/>
    </source>
</evidence>
<dbReference type="InterPro" id="IPR002931">
    <property type="entry name" value="Transglutaminase-like"/>
</dbReference>
<dbReference type="Pfam" id="PF01841">
    <property type="entry name" value="Transglut_core"/>
    <property type="match status" value="1"/>
</dbReference>
<comment type="caution">
    <text evidence="2">The sequence shown here is derived from an EMBL/GenBank/DDBJ whole genome shotgun (WGS) entry which is preliminary data.</text>
</comment>
<dbReference type="Gene3D" id="3.10.620.30">
    <property type="match status" value="1"/>
</dbReference>
<dbReference type="Proteomes" id="UP000652681">
    <property type="component" value="Unassembled WGS sequence"/>
</dbReference>
<name>A0A8J6PDU3_9FLAO</name>
<dbReference type="AlphaFoldDB" id="A0A8J6PDU3"/>
<dbReference type="PANTHER" id="PTHR33490:SF3">
    <property type="entry name" value="CONSERVED INTEGRAL MEMBRANE PROTEIN"/>
    <property type="match status" value="1"/>
</dbReference>